<evidence type="ECO:0000256" key="2">
    <source>
        <dbReference type="ARBA" id="ARBA00049360"/>
    </source>
</evidence>
<name>Q0ATU9_SYNWW</name>
<reference evidence="7" key="1">
    <citation type="journal article" date="2010" name="Environ. Microbiol.">
        <title>The genome of Syntrophomonas wolfei: new insights into syntrophic metabolism and biohydrogen production.</title>
        <authorList>
            <person name="Sieber J.R."/>
            <person name="Sims D.R."/>
            <person name="Han C."/>
            <person name="Kim E."/>
            <person name="Lykidis A."/>
            <person name="Lapidus A.L."/>
            <person name="McDonnald E."/>
            <person name="Rohlin L."/>
            <person name="Culley D.E."/>
            <person name="Gunsalus R."/>
            <person name="McInerney M.J."/>
        </authorList>
    </citation>
    <scope>NUCLEOTIDE SEQUENCE [LARGE SCALE GENOMIC DNA]</scope>
    <source>
        <strain evidence="7">DSM 2245B / Goettingen</strain>
    </source>
</reference>
<comment type="similarity">
    <text evidence="1">Belongs to the ParA family.</text>
</comment>
<dbReference type="Gene3D" id="3.40.50.300">
    <property type="entry name" value="P-loop containing nucleotide triphosphate hydrolases"/>
    <property type="match status" value="1"/>
</dbReference>
<dbReference type="Pfam" id="PF13614">
    <property type="entry name" value="AAA_31"/>
    <property type="match status" value="1"/>
</dbReference>
<evidence type="ECO:0000313" key="7">
    <source>
        <dbReference type="Proteomes" id="UP000001968"/>
    </source>
</evidence>
<dbReference type="EMBL" id="CP000448">
    <property type="protein sequence ID" value="ABI69855.1"/>
    <property type="molecule type" value="Genomic_DNA"/>
</dbReference>
<gene>
    <name evidence="6" type="ordered locus">Swol_2568</name>
</gene>
<evidence type="ECO:0000259" key="5">
    <source>
        <dbReference type="Pfam" id="PF13614"/>
    </source>
</evidence>
<dbReference type="RefSeq" id="WP_011641935.1">
    <property type="nucleotide sequence ID" value="NC_008346.1"/>
</dbReference>
<dbReference type="AlphaFoldDB" id="Q0ATU9"/>
<dbReference type="PIRSF" id="PIRSF009320">
    <property type="entry name" value="Nuc_binding_HP_1000"/>
    <property type="match status" value="1"/>
</dbReference>
<dbReference type="InterPro" id="IPR050678">
    <property type="entry name" value="DNA_Partitioning_ATPase"/>
</dbReference>
<evidence type="ECO:0000256" key="1">
    <source>
        <dbReference type="ARBA" id="ARBA00006976"/>
    </source>
</evidence>
<feature type="domain" description="AAA" evidence="5">
    <location>
        <begin position="2"/>
        <end position="177"/>
    </location>
</feature>
<keyword evidence="7" id="KW-1185">Reference proteome</keyword>
<dbReference type="STRING" id="335541.Swol_2568"/>
<dbReference type="Proteomes" id="UP000001968">
    <property type="component" value="Chromosome"/>
</dbReference>
<sequence length="260" mass="28767">MAKIIAIANQKGGVGKTTTAINLAASIALGEQKVLLIDCDPQGNASSGLGINRKRLKNCVYNWLVEGLPAKEVITATEVDGLEIIPATIQLAGAEVELATRENREHYMANALKPIKEAYDYIFLDCPPSLGLLTINALVASNSVLIPLQCEYYALEGLSQLMDTILLVRKRLNRSLKLEGIAMTMFDGRTNLAIQVVDEVKRYFPKEIYQTIIPRNVRLSEAPSHGQPAVIYDPRSRGAEEYRELAMEVLERAKKGKRSW</sequence>
<comment type="subunit">
    <text evidence="3">Dimerizes in the presence of ATP but not ADP; ATP-binding is required for double-stranded (ds)DNA-binding. Interacts with DnaA.</text>
</comment>
<dbReference type="KEGG" id="swo:Swol_2568"/>
<dbReference type="PANTHER" id="PTHR13696:SF52">
    <property type="entry name" value="PARA FAMILY PROTEIN CT_582"/>
    <property type="match status" value="1"/>
</dbReference>
<proteinExistence type="inferred from homology"/>
<dbReference type="HOGENOM" id="CLU_037612_1_4_9"/>
<comment type="catalytic activity">
    <reaction evidence="2">
        <text>ATP + H2O = ADP + phosphate + H(+)</text>
        <dbReference type="Rhea" id="RHEA:13065"/>
        <dbReference type="ChEBI" id="CHEBI:15377"/>
        <dbReference type="ChEBI" id="CHEBI:15378"/>
        <dbReference type="ChEBI" id="CHEBI:30616"/>
        <dbReference type="ChEBI" id="CHEBI:43474"/>
        <dbReference type="ChEBI" id="CHEBI:456216"/>
    </reaction>
</comment>
<dbReference type="InterPro" id="IPR025669">
    <property type="entry name" value="AAA_dom"/>
</dbReference>
<dbReference type="PANTHER" id="PTHR13696">
    <property type="entry name" value="P-LOOP CONTAINING NUCLEOSIDE TRIPHOSPHATE HYDROLASE"/>
    <property type="match status" value="1"/>
</dbReference>
<evidence type="ECO:0000256" key="3">
    <source>
        <dbReference type="ARBA" id="ARBA00062323"/>
    </source>
</evidence>
<evidence type="ECO:0000313" key="6">
    <source>
        <dbReference type="EMBL" id="ABI69855.1"/>
    </source>
</evidence>
<dbReference type="CDD" id="cd02042">
    <property type="entry name" value="ParAB_family"/>
    <property type="match status" value="1"/>
</dbReference>
<dbReference type="OrthoDB" id="9815116at2"/>
<dbReference type="SUPFAM" id="SSF52540">
    <property type="entry name" value="P-loop containing nucleoside triphosphate hydrolases"/>
    <property type="match status" value="1"/>
</dbReference>
<accession>Q0ATU9</accession>
<dbReference type="eggNOG" id="COG1192">
    <property type="taxonomic scope" value="Bacteria"/>
</dbReference>
<organism evidence="6 7">
    <name type="scientific">Syntrophomonas wolfei subsp. wolfei (strain DSM 2245B / Goettingen)</name>
    <dbReference type="NCBI Taxonomy" id="335541"/>
    <lineage>
        <taxon>Bacteria</taxon>
        <taxon>Bacillati</taxon>
        <taxon>Bacillota</taxon>
        <taxon>Clostridia</taxon>
        <taxon>Eubacteriales</taxon>
        <taxon>Syntrophomonadaceae</taxon>
        <taxon>Syntrophomonas</taxon>
    </lineage>
</organism>
<evidence type="ECO:0000256" key="4">
    <source>
        <dbReference type="ARBA" id="ARBA00071824"/>
    </source>
</evidence>
<dbReference type="FunFam" id="3.40.50.300:FF:000285">
    <property type="entry name" value="Sporulation initiation inhibitor Soj"/>
    <property type="match status" value="1"/>
</dbReference>
<protein>
    <recommendedName>
        <fullName evidence="4">Sporulation initiation inhibitor protein Soj</fullName>
    </recommendedName>
</protein>
<dbReference type="InterPro" id="IPR027417">
    <property type="entry name" value="P-loop_NTPase"/>
</dbReference>